<organism evidence="4 6">
    <name type="scientific">Jejuia pallidilutea</name>
    <dbReference type="NCBI Taxonomy" id="504487"/>
    <lineage>
        <taxon>Bacteria</taxon>
        <taxon>Pseudomonadati</taxon>
        <taxon>Bacteroidota</taxon>
        <taxon>Flavobacteriia</taxon>
        <taxon>Flavobacteriales</taxon>
        <taxon>Flavobacteriaceae</taxon>
        <taxon>Jejuia</taxon>
    </lineage>
</organism>
<protein>
    <submittedName>
        <fullName evidence="4">Cell surface protein</fullName>
    </submittedName>
</protein>
<evidence type="ECO:0000313" key="6">
    <source>
        <dbReference type="Proteomes" id="UP000029641"/>
    </source>
</evidence>
<dbReference type="CDD" id="cd00146">
    <property type="entry name" value="PKD"/>
    <property type="match status" value="1"/>
</dbReference>
<dbReference type="Gene3D" id="2.60.40.10">
    <property type="entry name" value="Immunoglobulins"/>
    <property type="match status" value="1"/>
</dbReference>
<dbReference type="EMBL" id="BBNY01000003">
    <property type="protein sequence ID" value="GAL88484.1"/>
    <property type="molecule type" value="Genomic_DNA"/>
</dbReference>
<dbReference type="InterPro" id="IPR022409">
    <property type="entry name" value="PKD/Chitinase_dom"/>
</dbReference>
<keyword evidence="1 2" id="KW-0732">Signal</keyword>
<dbReference type="InterPro" id="IPR026444">
    <property type="entry name" value="Secre_tail"/>
</dbReference>
<name>A0A090VM82_9FLAO</name>
<gene>
    <name evidence="4" type="ORF">JCM19301_3565</name>
    <name evidence="5" type="ORF">JCM19538_2997</name>
</gene>
<evidence type="ECO:0000313" key="5">
    <source>
        <dbReference type="EMBL" id="GAL88484.1"/>
    </source>
</evidence>
<dbReference type="SMART" id="SM00089">
    <property type="entry name" value="PKD"/>
    <property type="match status" value="1"/>
</dbReference>
<dbReference type="InterPro" id="IPR035986">
    <property type="entry name" value="PKD_dom_sf"/>
</dbReference>
<proteinExistence type="predicted"/>
<evidence type="ECO:0000256" key="1">
    <source>
        <dbReference type="ARBA" id="ARBA00022729"/>
    </source>
</evidence>
<sequence>MVFKSTMKQQILFTLSMLFYIAITNAQTNLPYFTDFETDSGGWIDGGSASARVTNNSNSPQGDNSWELRDDIGNESSFYQNFNLSGYDTVSISFSYQSNGFDPDFRWFIFYIAADAFQVKLDGTRVLLYTFDVEWDRNNEKNTVTITLNTDDYNFTSNSEIRFESLANSFNDLVYFDEISVTGTNSVTRPEADFTADNTAPFTDDIVSFTDLSDYTPTTWAWSFSGPGTVTYVNGTSSSSQNPKVAFNTAGMYNVTLTATNSAGSNIKTKTNYITVTSFGSDNPASFTVSNSTTSPYTFLDLSATANSSGDAILVAYNNTNTFGTPSIDGNNTITINGSGTIIFQGNVDNINNNTLPQLNQNRRYYFKVWSIGADGFSKGIEANAKTLAVEAPESFSAIASTFNNTITFTTIANSLDDNLMLVYNTSDDFGIPQDGVLYQIDDAIGNATVLLNTVNAETINNYVHDFLLLDATYYYQLWSLADGIWYYSGSFKADNAKTINGSIWQNAINTDDTEDDMPYTLGQQVADNISVSGVLLGSGLRIRGGDSEISADRISTSNNLDAGDNDYFEFTLTPDMGYEINFNEFFFDSSNSGGSVNYAALRSSIDNFESNIGTEVNTNNGASFNLTADTFQNINEAITFRVYLWDASSNNADFNLKDFGFIGTISEYAIWDGTNWSNNKGPNLATRAVINGDYNTSSGGNEISFRCKSLTINEGKKLTVDNKTFVEVNYNTLVEGTLIVETQGAFVQRNEGTFTVSSTGVSKVNKVTPYKDQWYHYTYWSSPVTNMDVNIAFPNINRRYYWDGTRWMYMGGGTMVPTRGYTITGKTAGVQTVSFTGNFNTGTITAPIYYNSATGENWNLIGNPYPSALDLNQFFGTNTNVLEGAAYFWSQETPPVNGEFSGTDYIPFNATGSVSTSPDINKMFNGYVPSAQSFFIASNASGNAIFTNAMRMADATSNSQFFKAASVLQKGDAKTNKLWLNLTSDNGVFSQILVGYIDGATNNDDGLRYDATKFGEGSGAYLYSTIENSDKKFVLQGKDSNSINLDEVIGLGFKASIENTFSISIAKLKGDFLQGNTIYLKDKLLNTIHDLSASSYVFSSEAGEFNNRFQIVFKNQTLSTSNLETSKTNLEIVVLNTGYVQFSTNDNSVIKNIKIYNALGQYLFDIKANSALKTFNFTNHKSSIYFAKVTLANNRVITKKFIKY</sequence>
<dbReference type="PROSITE" id="PS50093">
    <property type="entry name" value="PKD"/>
    <property type="match status" value="1"/>
</dbReference>
<evidence type="ECO:0000259" key="3">
    <source>
        <dbReference type="PROSITE" id="PS50093"/>
    </source>
</evidence>
<dbReference type="InterPro" id="IPR013783">
    <property type="entry name" value="Ig-like_fold"/>
</dbReference>
<dbReference type="STRING" id="504487.JCM19538_2997"/>
<accession>A0A090VM82</accession>
<keyword evidence="7" id="KW-1185">Reference proteome</keyword>
<evidence type="ECO:0000313" key="7">
    <source>
        <dbReference type="Proteomes" id="UP000030184"/>
    </source>
</evidence>
<dbReference type="InterPro" id="IPR000601">
    <property type="entry name" value="PKD_dom"/>
</dbReference>
<dbReference type="Proteomes" id="UP000030184">
    <property type="component" value="Unassembled WGS sequence"/>
</dbReference>
<dbReference type="AlphaFoldDB" id="A0A090VM82"/>
<evidence type="ECO:0000313" key="4">
    <source>
        <dbReference type="EMBL" id="GAL65880.1"/>
    </source>
</evidence>
<dbReference type="eggNOG" id="COG1345">
    <property type="taxonomic scope" value="Bacteria"/>
</dbReference>
<dbReference type="EMBL" id="BBNR01000002">
    <property type="protein sequence ID" value="GAL65880.1"/>
    <property type="molecule type" value="Genomic_DNA"/>
</dbReference>
<dbReference type="Pfam" id="PF18911">
    <property type="entry name" value="PKD_4"/>
    <property type="match status" value="1"/>
</dbReference>
<feature type="domain" description="PKD" evidence="3">
    <location>
        <begin position="190"/>
        <end position="281"/>
    </location>
</feature>
<evidence type="ECO:0000256" key="2">
    <source>
        <dbReference type="SAM" id="SignalP"/>
    </source>
</evidence>
<comment type="caution">
    <text evidence="4">The sequence shown here is derived from an EMBL/GenBank/DDBJ whole genome shotgun (WGS) entry which is preliminary data.</text>
</comment>
<dbReference type="SUPFAM" id="SSF49299">
    <property type="entry name" value="PKD domain"/>
    <property type="match status" value="1"/>
</dbReference>
<dbReference type="Proteomes" id="UP000029641">
    <property type="component" value="Unassembled WGS sequence"/>
</dbReference>
<dbReference type="OrthoDB" id="1652165at2"/>
<feature type="signal peptide" evidence="2">
    <location>
        <begin position="1"/>
        <end position="26"/>
    </location>
</feature>
<reference evidence="7" key="1">
    <citation type="journal article" date="2014" name="Genome Announc.">
        <title>Draft Genome Sequence of Marine Flavobacterium Jejuia pallidilutea Strain 11shimoA1 and Pigmentation Mutants.</title>
        <authorList>
            <person name="Takatani N."/>
            <person name="Nakanishi M."/>
            <person name="Meirelles P."/>
            <person name="Mino S."/>
            <person name="Suda W."/>
            <person name="Oshima K."/>
            <person name="Hattori M."/>
            <person name="Ohkuma M."/>
            <person name="Hosokawa M."/>
            <person name="Miyashita K."/>
            <person name="Thompson F.L."/>
            <person name="Niwa A."/>
            <person name="Sawabe T."/>
            <person name="Sawabe T."/>
        </authorList>
    </citation>
    <scope>NUCLEOTIDE SEQUENCE [LARGE SCALE GENOMIC DNA]</scope>
    <source>
        <strain evidence="7">JCM 19538</strain>
    </source>
</reference>
<feature type="chain" id="PRO_5007382891" evidence="2">
    <location>
        <begin position="27"/>
        <end position="1205"/>
    </location>
</feature>
<dbReference type="NCBIfam" id="TIGR04183">
    <property type="entry name" value="Por_Secre_tail"/>
    <property type="match status" value="1"/>
</dbReference>